<feature type="region of interest" description="Disordered" evidence="1">
    <location>
        <begin position="1"/>
        <end position="219"/>
    </location>
</feature>
<proteinExistence type="predicted"/>
<feature type="compositionally biased region" description="Basic and acidic residues" evidence="1">
    <location>
        <begin position="199"/>
        <end position="219"/>
    </location>
</feature>
<dbReference type="EMBL" id="LGRX02016795">
    <property type="protein sequence ID" value="KAK3261600.1"/>
    <property type="molecule type" value="Genomic_DNA"/>
</dbReference>
<protein>
    <submittedName>
        <fullName evidence="2">Uncharacterized protein</fullName>
    </submittedName>
</protein>
<gene>
    <name evidence="2" type="ORF">CYMTET_29499</name>
</gene>
<accession>A0AAE0FLA6</accession>
<keyword evidence="3" id="KW-1185">Reference proteome</keyword>
<organism evidence="2 3">
    <name type="scientific">Cymbomonas tetramitiformis</name>
    <dbReference type="NCBI Taxonomy" id="36881"/>
    <lineage>
        <taxon>Eukaryota</taxon>
        <taxon>Viridiplantae</taxon>
        <taxon>Chlorophyta</taxon>
        <taxon>Pyramimonadophyceae</taxon>
        <taxon>Pyramimonadales</taxon>
        <taxon>Pyramimonadaceae</taxon>
        <taxon>Cymbomonas</taxon>
    </lineage>
</organism>
<dbReference type="Proteomes" id="UP001190700">
    <property type="component" value="Unassembled WGS sequence"/>
</dbReference>
<evidence type="ECO:0000256" key="1">
    <source>
        <dbReference type="SAM" id="MobiDB-lite"/>
    </source>
</evidence>
<name>A0AAE0FLA6_9CHLO</name>
<comment type="caution">
    <text evidence="2">The sequence shown here is derived from an EMBL/GenBank/DDBJ whole genome shotgun (WGS) entry which is preliminary data.</text>
</comment>
<feature type="compositionally biased region" description="Basic and acidic residues" evidence="1">
    <location>
        <begin position="61"/>
        <end position="72"/>
    </location>
</feature>
<feature type="compositionally biased region" description="Basic and acidic residues" evidence="1">
    <location>
        <begin position="95"/>
        <end position="109"/>
    </location>
</feature>
<feature type="compositionally biased region" description="Basic and acidic residues" evidence="1">
    <location>
        <begin position="129"/>
        <end position="145"/>
    </location>
</feature>
<evidence type="ECO:0000313" key="2">
    <source>
        <dbReference type="EMBL" id="KAK3261600.1"/>
    </source>
</evidence>
<feature type="compositionally biased region" description="Basic and acidic residues" evidence="1">
    <location>
        <begin position="39"/>
        <end position="51"/>
    </location>
</feature>
<dbReference type="AlphaFoldDB" id="A0AAE0FLA6"/>
<evidence type="ECO:0000313" key="3">
    <source>
        <dbReference type="Proteomes" id="UP001190700"/>
    </source>
</evidence>
<reference evidence="2 3" key="1">
    <citation type="journal article" date="2015" name="Genome Biol. Evol.">
        <title>Comparative Genomics of a Bacterivorous Green Alga Reveals Evolutionary Causalities and Consequences of Phago-Mixotrophic Mode of Nutrition.</title>
        <authorList>
            <person name="Burns J.A."/>
            <person name="Paasch A."/>
            <person name="Narechania A."/>
            <person name="Kim E."/>
        </authorList>
    </citation>
    <scope>NUCLEOTIDE SEQUENCE [LARGE SCALE GENOMIC DNA]</scope>
    <source>
        <strain evidence="2 3">PLY_AMNH</strain>
    </source>
</reference>
<sequence length="219" mass="25540">MNPESDNPRGHNHNGLNVEKSVEKNGIDIAQTMIWRKAKKDDSKAHGENPRPGRTNRKIKEHVFRWEAHHDQAGQTEEEQALIRDPTPNPQQRAEQTRDEEDRQIRDMLEQQEDEEMLRMQEAGGQQEPSREMDLTAHNREDHPPPTEVSPQPSNEEEIFERLDELVEQQEAPQEEQDEEEFFGRLNELAEQQETPQGELEKDGKPTTAESRRSPESMR</sequence>